<dbReference type="PATRIC" id="fig|156976.3.peg.2061"/>
<name>A0A0K1RDE8_9CORY</name>
<reference evidence="1 2" key="1">
    <citation type="submission" date="2015-08" db="EMBL/GenBank/DDBJ databases">
        <authorList>
            <person name="Babu N.S."/>
            <person name="Beckwith C.J."/>
            <person name="Beseler K.G."/>
            <person name="Brison A."/>
            <person name="Carone J.V."/>
            <person name="Caskin T.P."/>
            <person name="Diamond M."/>
            <person name="Durham M.E."/>
            <person name="Foxe J.M."/>
            <person name="Go M."/>
            <person name="Henderson B.A."/>
            <person name="Jones I.B."/>
            <person name="McGettigan J.A."/>
            <person name="Micheletti S.J."/>
            <person name="Nasrallah M.E."/>
            <person name="Ortiz D."/>
            <person name="Piller C.R."/>
            <person name="Privatt S.R."/>
            <person name="Schneider S.L."/>
            <person name="Sharp S."/>
            <person name="Smith T.C."/>
            <person name="Stanton J.D."/>
            <person name="Ullery H.E."/>
            <person name="Wilson R.J."/>
            <person name="Serrano M.G."/>
            <person name="Buck G."/>
            <person name="Lee V."/>
            <person name="Wang Y."/>
            <person name="Carvalho R."/>
            <person name="Voegtly L."/>
            <person name="Shi R."/>
            <person name="Duckworth R."/>
            <person name="Johnson A."/>
            <person name="Loviza R."/>
            <person name="Walstead R."/>
            <person name="Shah Z."/>
            <person name="Kiflezghi M."/>
            <person name="Wade K."/>
            <person name="Ball S.L."/>
            <person name="Bradley K.W."/>
            <person name="Asai D.J."/>
            <person name="Bowman C.A."/>
            <person name="Russell D.A."/>
            <person name="Pope W.H."/>
            <person name="Jacobs-Sera D."/>
            <person name="Hendrix R.W."/>
            <person name="Hatfull G.F."/>
        </authorList>
    </citation>
    <scope>NUCLEOTIDE SEQUENCE [LARGE SCALE GENOMIC DNA]</scope>
    <source>
        <strain evidence="1 2">PUDD_83A45</strain>
    </source>
</reference>
<proteinExistence type="predicted"/>
<gene>
    <name evidence="1" type="ORF">AK829_10230</name>
</gene>
<protein>
    <submittedName>
        <fullName evidence="1">Uncharacterized protein</fullName>
    </submittedName>
</protein>
<organism evidence="1 2">
    <name type="scientific">Corynebacterium riegelii</name>
    <dbReference type="NCBI Taxonomy" id="156976"/>
    <lineage>
        <taxon>Bacteria</taxon>
        <taxon>Bacillati</taxon>
        <taxon>Actinomycetota</taxon>
        <taxon>Actinomycetes</taxon>
        <taxon>Mycobacteriales</taxon>
        <taxon>Corynebacteriaceae</taxon>
        <taxon>Corynebacterium</taxon>
    </lineage>
</organism>
<sequence length="72" mass="7757">MPERAKIFGIYFPVLQRVASERHTMSLMKKKTDASSEAGSVIGLLVIGAILLGLYGFFSPYNPNGALANAAR</sequence>
<evidence type="ECO:0000313" key="2">
    <source>
        <dbReference type="Proteomes" id="UP000060016"/>
    </source>
</evidence>
<dbReference type="Proteomes" id="UP000060016">
    <property type="component" value="Chromosome"/>
</dbReference>
<evidence type="ECO:0000313" key="1">
    <source>
        <dbReference type="EMBL" id="AKV59444.1"/>
    </source>
</evidence>
<keyword evidence="2" id="KW-1185">Reference proteome</keyword>
<dbReference type="AlphaFoldDB" id="A0A0K1RDE8"/>
<dbReference type="EMBL" id="CP012342">
    <property type="protein sequence ID" value="AKV59444.1"/>
    <property type="molecule type" value="Genomic_DNA"/>
</dbReference>
<dbReference type="KEGG" id="crie:AK829_10230"/>
<accession>A0A0K1RDE8</accession>